<feature type="compositionally biased region" description="Polar residues" evidence="3">
    <location>
        <begin position="645"/>
        <end position="656"/>
    </location>
</feature>
<organism evidence="5 6">
    <name type="scientific">Stephanodiscus triporus</name>
    <dbReference type="NCBI Taxonomy" id="2934178"/>
    <lineage>
        <taxon>Eukaryota</taxon>
        <taxon>Sar</taxon>
        <taxon>Stramenopiles</taxon>
        <taxon>Ochrophyta</taxon>
        <taxon>Bacillariophyta</taxon>
        <taxon>Coscinodiscophyceae</taxon>
        <taxon>Thalassiosirophycidae</taxon>
        <taxon>Stephanodiscales</taxon>
        <taxon>Stephanodiscaceae</taxon>
        <taxon>Stephanodiscus</taxon>
    </lineage>
</organism>
<evidence type="ECO:0000313" key="5">
    <source>
        <dbReference type="EMBL" id="KAL3785499.1"/>
    </source>
</evidence>
<sequence length="1159" mass="125365">MDSVEETLSADSLQAQPQRQQQESSERPPQKQTSRRTPRSNDYSRIHRTPAHHRDCSSSSDIHELRDPDRNGSSHSHPSSRATVLAFLLVLGIALAHAIVSGFESMHKSNIKRTFGKETDDSVSSNEEPSRDSRSVNEDAETNTPEGGATATILSRSSQLSSLISHLDASDVVEVYVVTRMAHLTNVASSLGGGGNDGGNGNRKSRSVLDESTAASSTSISESKAGESTPAASSTAAANIPSGPVLIQKSALAFRYRPRVASASHSPRVSTDPSSSSSPRDDHEHRKYFELTLEYGPERTGVTKSFESIPVVHMDTELMAEADFSNIGKYVTWSNEGRVYYTTQISNEWTDAYYMAPITGVVLEKIIQRAVDYNYKRPRYQPFEVVSIPSRHLILRSSGADDFVWDMFRDLADLYVEIDPLLVPPRGRVQFYVSDPDGTVDEGHGGDQRESGTGGDVANSRTQRKQMNPNVEMVKSALEASRAALFYEKFFNCANAIKTGDYSMYISPPTPSISMAPSMTGINMKNTNETAGGGDNSTNDGERKYDNVGAPYGEISDSNHTMLNTGDGDNNVANDTAIEEIDDAWLDDRDDESNTTGFHQHRNLWSSLYNRRRLDEMPNISTDEITPETTLGAIDDDDDDIAGLSGNSGDSMMNSTETDDAEGNQAEAGKPFGEPVEEDPADAAIEAECHQSPRLAYLTLVTAKAADNAVAVVASNTTSAADTAAATSEAAKAAQKAKEASVAARSKASAEALLSGDGVSMTSILSSCFSDPKYGIRIQEELRHDAVHADRNNQIEDGSNGESDQGVERQDLILAYIYVDGDVFFRLNLTAPYLGMTRSLETVPPPHLHPEGRGDAVDWTISLLFLSGTLFGLLVMLHQANIVIDKRLRFRGFFHPTKGDSDDIYVLDWEKLKLAGKGGGFPHADLFLTMNAIPLSMGGGNGSTSPSESYHDRPEPPSHGKDGLDLEMAQLGSPTQHINGSKSSPMRSGLDHELPSSLRMKRDTPDLVERPSSRTFTKVSFPKQSPVKEAALLNFDSPIPTSPPLPDDGGIRIFDVPSLTTVLEVAAARGPSSDRGDSLVCPPAVVGSIGLSNSAFLAPSSAMEFRISASSLLRFFSAAASWVDDRNDSMGRDRFRVGIVPTHPETKAPTSGSNAIRFA</sequence>
<comment type="similarity">
    <text evidence="1">Belongs to the CLN5 family.</text>
</comment>
<comment type="caution">
    <text evidence="5">The sequence shown here is derived from an EMBL/GenBank/DDBJ whole genome shotgun (WGS) entry which is preliminary data.</text>
</comment>
<feature type="compositionally biased region" description="Low complexity" evidence="3">
    <location>
        <begin position="264"/>
        <end position="278"/>
    </location>
</feature>
<dbReference type="AlphaFoldDB" id="A0ABD3PBS3"/>
<evidence type="ECO:0000256" key="1">
    <source>
        <dbReference type="ARBA" id="ARBA00007028"/>
    </source>
</evidence>
<feature type="region of interest" description="Disordered" evidence="3">
    <location>
        <begin position="187"/>
        <end position="238"/>
    </location>
</feature>
<feature type="transmembrane region" description="Helical" evidence="4">
    <location>
        <begin position="82"/>
        <end position="103"/>
    </location>
</feature>
<reference evidence="5 6" key="1">
    <citation type="submission" date="2024-10" db="EMBL/GenBank/DDBJ databases">
        <title>Updated reference genomes for cyclostephanoid diatoms.</title>
        <authorList>
            <person name="Roberts W.R."/>
            <person name="Alverson A.J."/>
        </authorList>
    </citation>
    <scope>NUCLEOTIDE SEQUENCE [LARGE SCALE GENOMIC DNA]</scope>
    <source>
        <strain evidence="5 6">AJA276-08</strain>
    </source>
</reference>
<dbReference type="EMBL" id="JALLAZ020000887">
    <property type="protein sequence ID" value="KAL3785499.1"/>
    <property type="molecule type" value="Genomic_DNA"/>
</dbReference>
<accession>A0ABD3PBS3</accession>
<feature type="compositionally biased region" description="Basic and acidic residues" evidence="3">
    <location>
        <begin position="52"/>
        <end position="72"/>
    </location>
</feature>
<name>A0ABD3PBS3_9STRA</name>
<dbReference type="InterPro" id="IPR026138">
    <property type="entry name" value="CLN5"/>
</dbReference>
<feature type="compositionally biased region" description="Gly residues" evidence="3">
    <location>
        <begin position="191"/>
        <end position="201"/>
    </location>
</feature>
<feature type="region of interest" description="Disordered" evidence="3">
    <location>
        <begin position="938"/>
        <end position="996"/>
    </location>
</feature>
<feature type="compositionally biased region" description="Basic and acidic residues" evidence="3">
    <location>
        <begin position="441"/>
        <end position="450"/>
    </location>
</feature>
<keyword evidence="4" id="KW-0812">Transmembrane</keyword>
<feature type="compositionally biased region" description="Low complexity" evidence="3">
    <location>
        <begin position="211"/>
        <end position="238"/>
    </location>
</feature>
<feature type="compositionally biased region" description="Basic and acidic residues" evidence="3">
    <location>
        <begin position="128"/>
        <end position="137"/>
    </location>
</feature>
<evidence type="ECO:0000256" key="4">
    <source>
        <dbReference type="SAM" id="Phobius"/>
    </source>
</evidence>
<feature type="compositionally biased region" description="Polar residues" evidence="3">
    <location>
        <begin position="972"/>
        <end position="986"/>
    </location>
</feature>
<keyword evidence="6" id="KW-1185">Reference proteome</keyword>
<keyword evidence="2" id="KW-0325">Glycoprotein</keyword>
<feature type="compositionally biased region" description="Basic and acidic residues" evidence="3">
    <location>
        <begin position="949"/>
        <end position="964"/>
    </location>
</feature>
<dbReference type="PANTHER" id="PTHR15380:SF2">
    <property type="entry name" value="CEROID-LIPOFUSCINOSIS NEURONAL PROTEIN 5"/>
    <property type="match status" value="1"/>
</dbReference>
<keyword evidence="4" id="KW-0472">Membrane</keyword>
<evidence type="ECO:0000313" key="6">
    <source>
        <dbReference type="Proteomes" id="UP001530315"/>
    </source>
</evidence>
<feature type="region of interest" description="Disordered" evidence="3">
    <location>
        <begin position="433"/>
        <end position="466"/>
    </location>
</feature>
<gene>
    <name evidence="5" type="ORF">ACHAW5_006024</name>
</gene>
<evidence type="ECO:0000256" key="3">
    <source>
        <dbReference type="SAM" id="MobiDB-lite"/>
    </source>
</evidence>
<evidence type="ECO:0000256" key="2">
    <source>
        <dbReference type="ARBA" id="ARBA00023180"/>
    </source>
</evidence>
<proteinExistence type="inferred from homology"/>
<feature type="region of interest" description="Disordered" evidence="3">
    <location>
        <begin position="1"/>
        <end position="78"/>
    </location>
</feature>
<feature type="region of interest" description="Disordered" evidence="3">
    <location>
        <begin position="114"/>
        <end position="151"/>
    </location>
</feature>
<keyword evidence="4" id="KW-1133">Transmembrane helix</keyword>
<protein>
    <submittedName>
        <fullName evidence="5">Uncharacterized protein</fullName>
    </submittedName>
</protein>
<feature type="region of interest" description="Disordered" evidence="3">
    <location>
        <begin position="263"/>
        <end position="284"/>
    </location>
</feature>
<dbReference type="PANTHER" id="PTHR15380">
    <property type="entry name" value="CEROID-LIPOFUSCINOSIS, NEURONAL 5"/>
    <property type="match status" value="1"/>
</dbReference>
<dbReference type="Proteomes" id="UP001530315">
    <property type="component" value="Unassembled WGS sequence"/>
</dbReference>
<feature type="region of interest" description="Disordered" evidence="3">
    <location>
        <begin position="629"/>
        <end position="677"/>
    </location>
</feature>